<gene>
    <name evidence="1" type="ORF">OJF2_32250</name>
</gene>
<keyword evidence="2" id="KW-1185">Reference proteome</keyword>
<dbReference type="EMBL" id="CP042997">
    <property type="protein sequence ID" value="QEH34684.1"/>
    <property type="molecule type" value="Genomic_DNA"/>
</dbReference>
<dbReference type="RefSeq" id="WP_148594571.1">
    <property type="nucleotide sequence ID" value="NZ_CP042997.1"/>
</dbReference>
<sequence length="155" mass="16710">MVKKVITGGQTGAEQAGWAAARRAGIETGGYMPRGFLTESGPAPRLGSLYGAIEFPFEDPLRVRGNLRRADALFWFGDPESPEAREAFAACRELGKPSLPIDPAFTPTRDAASWLEAFEVETLVVSGDRASASPGLASRVESFLGRVIETLRRRA</sequence>
<proteinExistence type="predicted"/>
<accession>A0A5B9W370</accession>
<dbReference type="InterPro" id="IPR024755">
    <property type="entry name" value="cpYpsA"/>
</dbReference>
<protein>
    <submittedName>
        <fullName evidence="1">Molybdenum carrier</fullName>
    </submittedName>
</protein>
<organism evidence="1 2">
    <name type="scientific">Aquisphaera giovannonii</name>
    <dbReference type="NCBI Taxonomy" id="406548"/>
    <lineage>
        <taxon>Bacteria</taxon>
        <taxon>Pseudomonadati</taxon>
        <taxon>Planctomycetota</taxon>
        <taxon>Planctomycetia</taxon>
        <taxon>Isosphaerales</taxon>
        <taxon>Isosphaeraceae</taxon>
        <taxon>Aquisphaera</taxon>
    </lineage>
</organism>
<evidence type="ECO:0000313" key="1">
    <source>
        <dbReference type="EMBL" id="QEH34684.1"/>
    </source>
</evidence>
<evidence type="ECO:0000313" key="2">
    <source>
        <dbReference type="Proteomes" id="UP000324233"/>
    </source>
</evidence>
<reference evidence="1 2" key="1">
    <citation type="submission" date="2019-08" db="EMBL/GenBank/DDBJ databases">
        <title>Deep-cultivation of Planctomycetes and their phenomic and genomic characterization uncovers novel biology.</title>
        <authorList>
            <person name="Wiegand S."/>
            <person name="Jogler M."/>
            <person name="Boedeker C."/>
            <person name="Pinto D."/>
            <person name="Vollmers J."/>
            <person name="Rivas-Marin E."/>
            <person name="Kohn T."/>
            <person name="Peeters S.H."/>
            <person name="Heuer A."/>
            <person name="Rast P."/>
            <person name="Oberbeckmann S."/>
            <person name="Bunk B."/>
            <person name="Jeske O."/>
            <person name="Meyerdierks A."/>
            <person name="Storesund J.E."/>
            <person name="Kallscheuer N."/>
            <person name="Luecker S."/>
            <person name="Lage O.M."/>
            <person name="Pohl T."/>
            <person name="Merkel B.J."/>
            <person name="Hornburger P."/>
            <person name="Mueller R.-W."/>
            <person name="Bruemmer F."/>
            <person name="Labrenz M."/>
            <person name="Spormann A.M."/>
            <person name="Op den Camp H."/>
            <person name="Overmann J."/>
            <person name="Amann R."/>
            <person name="Jetten M.S.M."/>
            <person name="Mascher T."/>
            <person name="Medema M.H."/>
            <person name="Devos D.P."/>
            <person name="Kaster A.-K."/>
            <person name="Ovreas L."/>
            <person name="Rohde M."/>
            <person name="Galperin M.Y."/>
            <person name="Jogler C."/>
        </authorList>
    </citation>
    <scope>NUCLEOTIDE SEQUENCE [LARGE SCALE GENOMIC DNA]</scope>
    <source>
        <strain evidence="1 2">OJF2</strain>
    </source>
</reference>
<dbReference type="Gene3D" id="3.40.50.450">
    <property type="match status" value="1"/>
</dbReference>
<name>A0A5B9W370_9BACT</name>
<dbReference type="Proteomes" id="UP000324233">
    <property type="component" value="Chromosome"/>
</dbReference>
<dbReference type="OrthoDB" id="283616at2"/>
<dbReference type="KEGG" id="agv:OJF2_32250"/>
<dbReference type="AlphaFoldDB" id="A0A5B9W370"/>
<dbReference type="Pfam" id="PF12694">
    <property type="entry name" value="cpYpsA"/>
    <property type="match status" value="1"/>
</dbReference>